<dbReference type="GO" id="GO:0031317">
    <property type="term" value="C:tripartite ATP-independent periplasmic transporter complex"/>
    <property type="evidence" value="ECO:0007669"/>
    <property type="project" value="InterPro"/>
</dbReference>
<keyword evidence="8" id="KW-1185">Reference proteome</keyword>
<dbReference type="PROSITE" id="PS51318">
    <property type="entry name" value="TAT"/>
    <property type="match status" value="1"/>
</dbReference>
<keyword evidence="3" id="KW-0732">Signal</keyword>
<dbReference type="GO" id="GO:0046872">
    <property type="term" value="F:metal ion binding"/>
    <property type="evidence" value="ECO:0007669"/>
    <property type="project" value="UniProtKB-KW"/>
</dbReference>
<dbReference type="InterPro" id="IPR019546">
    <property type="entry name" value="TAT_signal_bac_arc"/>
</dbReference>
<feature type="binding site" evidence="6">
    <location>
        <position position="219"/>
    </location>
    <ligand>
        <name>Na(+)</name>
        <dbReference type="ChEBI" id="CHEBI:29101"/>
    </ligand>
</feature>
<evidence type="ECO:0000256" key="4">
    <source>
        <dbReference type="ARBA" id="ARBA00023014"/>
    </source>
</evidence>
<dbReference type="InterPro" id="IPR026289">
    <property type="entry name" value="SBP_TakP-like"/>
</dbReference>
<protein>
    <submittedName>
        <fullName evidence="7">Tat (Twin-arginine translocation) pathway signal sequence</fullName>
    </submittedName>
</protein>
<dbReference type="GO" id="GO:0051536">
    <property type="term" value="F:iron-sulfur cluster binding"/>
    <property type="evidence" value="ECO:0007669"/>
    <property type="project" value="UniProtKB-KW"/>
</dbReference>
<dbReference type="Gene3D" id="3.40.190.170">
    <property type="entry name" value="Bacterial extracellular solute-binding protein, family 7"/>
    <property type="match status" value="1"/>
</dbReference>
<keyword evidence="4" id="KW-0411">Iron-sulfur</keyword>
<reference evidence="8" key="1">
    <citation type="submission" date="2016-10" db="EMBL/GenBank/DDBJ databases">
        <authorList>
            <person name="Varghese N."/>
            <person name="Submissions S."/>
        </authorList>
    </citation>
    <scope>NUCLEOTIDE SEQUENCE [LARGE SCALE GENOMIC DNA]</scope>
    <source>
        <strain evidence="8">DSM 3384</strain>
    </source>
</reference>
<proteinExistence type="predicted"/>
<dbReference type="InterPro" id="IPR018389">
    <property type="entry name" value="DctP_fam"/>
</dbReference>
<feature type="binding site" evidence="6">
    <location>
        <position position="218"/>
    </location>
    <ligand>
        <name>substrate</name>
    </ligand>
</feature>
<dbReference type="Pfam" id="PF03480">
    <property type="entry name" value="DctP"/>
    <property type="match status" value="1"/>
</dbReference>
<dbReference type="CDD" id="cd13604">
    <property type="entry name" value="PBP2_TRAP_ketoacid_lactate_like"/>
    <property type="match status" value="1"/>
</dbReference>
<comment type="subcellular location">
    <subcellularLocation>
        <location evidence="1">Cell envelope</location>
    </subcellularLocation>
</comment>
<comment type="subunit">
    <text evidence="2">Heterodimer of a large and a small subunit.</text>
</comment>
<dbReference type="EMBL" id="FNLL01000004">
    <property type="protein sequence ID" value="SDU03981.1"/>
    <property type="molecule type" value="Genomic_DNA"/>
</dbReference>
<name>A0A1H2F9F0_9BACT</name>
<feature type="binding site" evidence="5">
    <location>
        <position position="160"/>
    </location>
    <ligand>
        <name>substrate</name>
    </ligand>
</feature>
<keyword evidence="4" id="KW-0408">Iron</keyword>
<dbReference type="Gene3D" id="3.40.190.10">
    <property type="entry name" value="Periplasmic binding protein-like II"/>
    <property type="match status" value="1"/>
</dbReference>
<evidence type="ECO:0000256" key="3">
    <source>
        <dbReference type="ARBA" id="ARBA00022729"/>
    </source>
</evidence>
<dbReference type="NCBIfam" id="TIGR01409">
    <property type="entry name" value="TAT_signal_seq"/>
    <property type="match status" value="1"/>
</dbReference>
<gene>
    <name evidence="7" type="ORF">SAMN04487931_10433</name>
</gene>
<evidence type="ECO:0000313" key="8">
    <source>
        <dbReference type="Proteomes" id="UP000199608"/>
    </source>
</evidence>
<organism evidence="7 8">
    <name type="scientific">Desulfobacula phenolica</name>
    <dbReference type="NCBI Taxonomy" id="90732"/>
    <lineage>
        <taxon>Bacteria</taxon>
        <taxon>Pseudomonadati</taxon>
        <taxon>Thermodesulfobacteriota</taxon>
        <taxon>Desulfobacteria</taxon>
        <taxon>Desulfobacterales</taxon>
        <taxon>Desulfobacteraceae</taxon>
        <taxon>Desulfobacula</taxon>
    </lineage>
</organism>
<dbReference type="GO" id="GO:0030313">
    <property type="term" value="C:cell envelope"/>
    <property type="evidence" value="ECO:0007669"/>
    <property type="project" value="UniProtKB-SubCell"/>
</dbReference>
<evidence type="ECO:0000256" key="5">
    <source>
        <dbReference type="PIRSR" id="PIRSR039026-1"/>
    </source>
</evidence>
<evidence type="ECO:0000313" key="7">
    <source>
        <dbReference type="EMBL" id="SDU03981.1"/>
    </source>
</evidence>
<feature type="binding site" evidence="6">
    <location>
        <position position="244"/>
    </location>
    <ligand>
        <name>substrate</name>
    </ligand>
</feature>
<evidence type="ECO:0000256" key="2">
    <source>
        <dbReference type="ARBA" id="ARBA00011771"/>
    </source>
</evidence>
<dbReference type="PIRSF" id="PIRSF039026">
    <property type="entry name" value="SiaP"/>
    <property type="match status" value="1"/>
</dbReference>
<sequence length="369" mass="40420">MERRQFLQKAAIGTVAAVATGGIVNAPSVHAQKKIKWKMVTTWPPKLPYLQDAAELLAKKVELMSGGLFKIKVFAGGELVPPLQTFDAVSKGTTVQAGSGVSYYQAGKAPAAQWFAAVPFGLNGAGMAAWYEFGGGLKLWEEMYAPFDVIPRPGGCTGPQMAGWFNKKIESVDDFKGLKMRIPGLGGKVMAKLGATVVLCPASEIFTNLERGVIDATEWIGPLHDKLMGFYKVAKYYYYPGWHEPGPFVEFVFNKTAYESLPLEYQAILDAACTQVSNWTTQGFNTGNGQALDELITQHKVTLMKLPDPVLADLKSHAKDAVFDIAAKDPMAKKVNESFERFKKIVGPWGEVSEKPYYNSLADKYKLKG</sequence>
<evidence type="ECO:0000256" key="1">
    <source>
        <dbReference type="ARBA" id="ARBA00004196"/>
    </source>
</evidence>
<evidence type="ECO:0000256" key="6">
    <source>
        <dbReference type="PIRSR" id="PIRSR039026-2"/>
    </source>
</evidence>
<dbReference type="Proteomes" id="UP000199608">
    <property type="component" value="Unassembled WGS sequence"/>
</dbReference>
<dbReference type="InterPro" id="IPR038404">
    <property type="entry name" value="TRAP_DctP_sf"/>
</dbReference>
<dbReference type="RefSeq" id="WP_092232254.1">
    <property type="nucleotide sequence ID" value="NZ_FNLL01000004.1"/>
</dbReference>
<dbReference type="PANTHER" id="PTHR33376:SF5">
    <property type="entry name" value="EXTRACYTOPLASMIC SOLUTE RECEPTOR PROTEIN"/>
    <property type="match status" value="1"/>
</dbReference>
<accession>A0A1H2F9F0</accession>
<dbReference type="AlphaFoldDB" id="A0A1H2F9F0"/>
<keyword evidence="6" id="KW-0479">Metal-binding</keyword>
<feature type="binding site" evidence="5">
    <location>
        <position position="181"/>
    </location>
    <ligand>
        <name>substrate</name>
    </ligand>
</feature>
<dbReference type="GO" id="GO:0055085">
    <property type="term" value="P:transmembrane transport"/>
    <property type="evidence" value="ECO:0007669"/>
    <property type="project" value="InterPro"/>
</dbReference>
<dbReference type="PANTHER" id="PTHR33376">
    <property type="match status" value="1"/>
</dbReference>
<dbReference type="InterPro" id="IPR006311">
    <property type="entry name" value="TAT_signal"/>
</dbReference>